<comment type="caution">
    <text evidence="7">The sequence shown here is derived from an EMBL/GenBank/DDBJ whole genome shotgun (WGS) entry which is preliminary data.</text>
</comment>
<dbReference type="PANTHER" id="PTHR10057">
    <property type="entry name" value="PERIPHERAL-TYPE BENZODIAZEPINE RECEPTOR"/>
    <property type="match status" value="1"/>
</dbReference>
<keyword evidence="4 6" id="KW-1133">Transmembrane helix</keyword>
<keyword evidence="8" id="KW-1185">Reference proteome</keyword>
<dbReference type="FunFam" id="1.20.1260.100:FF:000001">
    <property type="entry name" value="translocator protein 2"/>
    <property type="match status" value="1"/>
</dbReference>
<dbReference type="EMBL" id="JPWA01000006">
    <property type="protein sequence ID" value="RCK06678.1"/>
    <property type="molecule type" value="Genomic_DNA"/>
</dbReference>
<comment type="similarity">
    <text evidence="2">Belongs to the TspO/BZRP family.</text>
</comment>
<evidence type="ECO:0000256" key="5">
    <source>
        <dbReference type="ARBA" id="ARBA00023136"/>
    </source>
</evidence>
<dbReference type="PIRSF" id="PIRSF005859">
    <property type="entry name" value="PBR"/>
    <property type="match status" value="1"/>
</dbReference>
<dbReference type="InterPro" id="IPR038330">
    <property type="entry name" value="TspO/MBR-related_sf"/>
</dbReference>
<feature type="transmembrane region" description="Helical" evidence="6">
    <location>
        <begin position="17"/>
        <end position="39"/>
    </location>
</feature>
<dbReference type="AlphaFoldDB" id="A0A367UEN2"/>
<comment type="subcellular location">
    <subcellularLocation>
        <location evidence="1">Membrane</location>
        <topology evidence="1">Multi-pass membrane protein</topology>
    </subcellularLocation>
</comment>
<keyword evidence="5 6" id="KW-0472">Membrane</keyword>
<dbReference type="InterPro" id="IPR004307">
    <property type="entry name" value="TspO_MBR"/>
</dbReference>
<name>A0A367UEN2_9PROT</name>
<evidence type="ECO:0000256" key="3">
    <source>
        <dbReference type="ARBA" id="ARBA00022692"/>
    </source>
</evidence>
<reference evidence="7 8" key="1">
    <citation type="submission" date="2014-07" db="EMBL/GenBank/DDBJ databases">
        <title>Draft genome sequence of Thalassospira xianhensis P-4 (MCCC 1A02616).</title>
        <authorList>
            <person name="Lai Q."/>
            <person name="Shao Z."/>
        </authorList>
    </citation>
    <scope>NUCLEOTIDE SEQUENCE [LARGE SCALE GENOMIC DNA]</scope>
    <source>
        <strain evidence="7 8">MCCC 1A02616</strain>
    </source>
</reference>
<dbReference type="CDD" id="cd15904">
    <property type="entry name" value="TSPO_MBR"/>
    <property type="match status" value="1"/>
</dbReference>
<dbReference type="Pfam" id="PF03073">
    <property type="entry name" value="TspO_MBR"/>
    <property type="match status" value="1"/>
</dbReference>
<evidence type="ECO:0000313" key="8">
    <source>
        <dbReference type="Proteomes" id="UP000252419"/>
    </source>
</evidence>
<dbReference type="GO" id="GO:0016020">
    <property type="term" value="C:membrane"/>
    <property type="evidence" value="ECO:0007669"/>
    <property type="project" value="UniProtKB-SubCell"/>
</dbReference>
<evidence type="ECO:0000256" key="6">
    <source>
        <dbReference type="SAM" id="Phobius"/>
    </source>
</evidence>
<feature type="transmembrane region" description="Helical" evidence="6">
    <location>
        <begin position="92"/>
        <end position="110"/>
    </location>
</feature>
<evidence type="ECO:0000256" key="2">
    <source>
        <dbReference type="ARBA" id="ARBA00007524"/>
    </source>
</evidence>
<dbReference type="Gene3D" id="1.20.1260.100">
    <property type="entry name" value="TspO/MBR protein"/>
    <property type="match status" value="1"/>
</dbReference>
<evidence type="ECO:0000256" key="4">
    <source>
        <dbReference type="ARBA" id="ARBA00022989"/>
    </source>
</evidence>
<dbReference type="PANTHER" id="PTHR10057:SF0">
    <property type="entry name" value="TRANSLOCATOR PROTEIN"/>
    <property type="match status" value="1"/>
</dbReference>
<dbReference type="GO" id="GO:0033013">
    <property type="term" value="P:tetrapyrrole metabolic process"/>
    <property type="evidence" value="ECO:0007669"/>
    <property type="project" value="UniProtKB-ARBA"/>
</dbReference>
<gene>
    <name evidence="7" type="ORF">TH5_07730</name>
</gene>
<dbReference type="Proteomes" id="UP000252419">
    <property type="component" value="Unassembled WGS sequence"/>
</dbReference>
<evidence type="ECO:0000313" key="7">
    <source>
        <dbReference type="EMBL" id="RCK06678.1"/>
    </source>
</evidence>
<dbReference type="RefSeq" id="WP_114121321.1">
    <property type="nucleotide sequence ID" value="NZ_JPWA01000006.1"/>
</dbReference>
<accession>A0A367UEN2</accession>
<proteinExistence type="inferred from homology"/>
<feature type="transmembrane region" description="Helical" evidence="6">
    <location>
        <begin position="144"/>
        <end position="167"/>
    </location>
</feature>
<organism evidence="7 8">
    <name type="scientific">Thalassospira xianhensis MCCC 1A02616</name>
    <dbReference type="NCBI Taxonomy" id="1177929"/>
    <lineage>
        <taxon>Bacteria</taxon>
        <taxon>Pseudomonadati</taxon>
        <taxon>Pseudomonadota</taxon>
        <taxon>Alphaproteobacteria</taxon>
        <taxon>Rhodospirillales</taxon>
        <taxon>Thalassospiraceae</taxon>
        <taxon>Thalassospira</taxon>
    </lineage>
</organism>
<keyword evidence="3 6" id="KW-0812">Transmembrane</keyword>
<feature type="transmembrane region" description="Helical" evidence="6">
    <location>
        <begin position="59"/>
        <end position="80"/>
    </location>
</feature>
<protein>
    <submittedName>
        <fullName evidence="7">TspO</fullName>
    </submittedName>
</protein>
<feature type="transmembrane region" description="Helical" evidence="6">
    <location>
        <begin position="116"/>
        <end position="137"/>
    </location>
</feature>
<evidence type="ECO:0000256" key="1">
    <source>
        <dbReference type="ARBA" id="ARBA00004141"/>
    </source>
</evidence>
<sequence length="169" mass="18894">MINSTETAFRPNHRTRVFALIAFMVLCLIISAAGGAVTATSVNDWYPALQKPFFNPPNWLFGPAWSLIYFLIAFSGWRVWLKRGIDGAKGAFAVYAVQLTLNLLWSFLFFGAQSPLLGLIDIVPLLILIIINCAMFWRIDQLAGMLLVPYALWVGFATMLNGAIYFLNP</sequence>